<evidence type="ECO:0000256" key="1">
    <source>
        <dbReference type="SAM" id="Coils"/>
    </source>
</evidence>
<keyword evidence="2" id="KW-0732">Signal</keyword>
<keyword evidence="1" id="KW-0175">Coiled coil</keyword>
<dbReference type="Proteomes" id="UP001059295">
    <property type="component" value="Chromosome"/>
</dbReference>
<dbReference type="RefSeq" id="WP_157365671.1">
    <property type="nucleotide sequence ID" value="NZ_CAPH01000013.1"/>
</dbReference>
<dbReference type="GeneID" id="82891385"/>
<accession>A0ABY5UW91</accession>
<evidence type="ECO:0000313" key="3">
    <source>
        <dbReference type="EMBL" id="UWN56336.1"/>
    </source>
</evidence>
<protein>
    <submittedName>
        <fullName evidence="3">DUF4251 domain-containing protein</fullName>
    </submittedName>
</protein>
<sequence>MKTKMLVLFALALLGTAEKATAQAADKKAARKEKKELRQSIDRARHQQALDAILDSAFVLQANAVLLENYPRELVDFHRNFVSMEGGHFSIQMSGIAANPVLKTGGEVSRMRIRTDKKGFVRCRIDLSGIVMTSSTVYLTLYPDSNEATATVRSLRGGRGVTLEGVIVPAADAEVLRNISTY</sequence>
<gene>
    <name evidence="3" type="ORF">NQ491_06585</name>
</gene>
<dbReference type="Pfam" id="PF14059">
    <property type="entry name" value="DUF4251"/>
    <property type="match status" value="1"/>
</dbReference>
<keyword evidence="4" id="KW-1185">Reference proteome</keyword>
<feature type="coiled-coil region" evidence="1">
    <location>
        <begin position="17"/>
        <end position="47"/>
    </location>
</feature>
<evidence type="ECO:0000313" key="4">
    <source>
        <dbReference type="Proteomes" id="UP001059295"/>
    </source>
</evidence>
<organism evidence="3 4">
    <name type="scientific">Alistipes ihumii AP11</name>
    <dbReference type="NCBI Taxonomy" id="1211813"/>
    <lineage>
        <taxon>Bacteria</taxon>
        <taxon>Pseudomonadati</taxon>
        <taxon>Bacteroidota</taxon>
        <taxon>Bacteroidia</taxon>
        <taxon>Bacteroidales</taxon>
        <taxon>Rikenellaceae</taxon>
        <taxon>Alistipes</taxon>
    </lineage>
</organism>
<name>A0ABY5UW91_9BACT</name>
<feature type="signal peptide" evidence="2">
    <location>
        <begin position="1"/>
        <end position="24"/>
    </location>
</feature>
<reference evidence="3" key="1">
    <citation type="journal article" date="2022" name="Cell">
        <title>Design, construction, and in vivo augmentation of a complex gut microbiome.</title>
        <authorList>
            <person name="Cheng A.G."/>
            <person name="Ho P.Y."/>
            <person name="Aranda-Diaz A."/>
            <person name="Jain S."/>
            <person name="Yu F.B."/>
            <person name="Meng X."/>
            <person name="Wang M."/>
            <person name="Iakiviak M."/>
            <person name="Nagashima K."/>
            <person name="Zhao A."/>
            <person name="Murugkar P."/>
            <person name="Patil A."/>
            <person name="Atabakhsh K."/>
            <person name="Weakley A."/>
            <person name="Yan J."/>
            <person name="Brumbaugh A.R."/>
            <person name="Higginbottom S."/>
            <person name="Dimas A."/>
            <person name="Shiver A.L."/>
            <person name="Deutschbauer A."/>
            <person name="Neff N."/>
            <person name="Sonnenburg J.L."/>
            <person name="Huang K.C."/>
            <person name="Fischbach M.A."/>
        </authorList>
    </citation>
    <scope>NUCLEOTIDE SEQUENCE</scope>
    <source>
        <strain evidence="3">AP11</strain>
    </source>
</reference>
<dbReference type="InterPro" id="IPR025347">
    <property type="entry name" value="DUF4251"/>
</dbReference>
<evidence type="ECO:0000256" key="2">
    <source>
        <dbReference type="SAM" id="SignalP"/>
    </source>
</evidence>
<feature type="chain" id="PRO_5045700734" evidence="2">
    <location>
        <begin position="25"/>
        <end position="182"/>
    </location>
</feature>
<proteinExistence type="predicted"/>
<dbReference type="EMBL" id="CP102294">
    <property type="protein sequence ID" value="UWN56336.1"/>
    <property type="molecule type" value="Genomic_DNA"/>
</dbReference>
<dbReference type="Gene3D" id="2.40.128.410">
    <property type="match status" value="1"/>
</dbReference>